<dbReference type="EMBL" id="SNZH01000009">
    <property type="protein sequence ID" value="TDR41972.1"/>
    <property type="molecule type" value="Genomic_DNA"/>
</dbReference>
<comment type="caution">
    <text evidence="1">The sequence shown here is derived from an EMBL/GenBank/DDBJ whole genome shotgun (WGS) entry which is preliminary data.</text>
</comment>
<organism evidence="1 2">
    <name type="scientific">Tahibacter aquaticus</name>
    <dbReference type="NCBI Taxonomy" id="520092"/>
    <lineage>
        <taxon>Bacteria</taxon>
        <taxon>Pseudomonadati</taxon>
        <taxon>Pseudomonadota</taxon>
        <taxon>Gammaproteobacteria</taxon>
        <taxon>Lysobacterales</taxon>
        <taxon>Rhodanobacteraceae</taxon>
        <taxon>Tahibacter</taxon>
    </lineage>
</organism>
<sequence>MDSNSIDTMRRALLQSAAVGMALGAAGIDAVFAAGAAAEKPPGKPGDFDFLSGNWTIRHRRLKTAGTQDWDEFDGEATCWSILGGVVSVEELRIPARQFSGMGLRVLDVEKKVWSDFWVNAKSGVVVPPGTQGHFIDGAGIFEADDKDGEQAIKVRGVWDRITPASCRWYQEISRDGGKRWEGNWYMDWTRA</sequence>
<evidence type="ECO:0008006" key="3">
    <source>
        <dbReference type="Google" id="ProtNLM"/>
    </source>
</evidence>
<name>A0A4R6YUE4_9GAMM</name>
<dbReference type="RefSeq" id="WP_133819472.1">
    <property type="nucleotide sequence ID" value="NZ_SNZH01000009.1"/>
</dbReference>
<dbReference type="PROSITE" id="PS51318">
    <property type="entry name" value="TAT"/>
    <property type="match status" value="1"/>
</dbReference>
<evidence type="ECO:0000313" key="2">
    <source>
        <dbReference type="Proteomes" id="UP000295293"/>
    </source>
</evidence>
<protein>
    <recommendedName>
        <fullName evidence="3">DUF1579 domain-containing protein</fullName>
    </recommendedName>
</protein>
<dbReference type="AlphaFoldDB" id="A0A4R6YUE4"/>
<dbReference type="InterPro" id="IPR006311">
    <property type="entry name" value="TAT_signal"/>
</dbReference>
<dbReference type="Proteomes" id="UP000295293">
    <property type="component" value="Unassembled WGS sequence"/>
</dbReference>
<evidence type="ECO:0000313" key="1">
    <source>
        <dbReference type="EMBL" id="TDR41972.1"/>
    </source>
</evidence>
<proteinExistence type="predicted"/>
<dbReference type="OrthoDB" id="9814791at2"/>
<keyword evidence="2" id="KW-1185">Reference proteome</keyword>
<reference evidence="1 2" key="1">
    <citation type="submission" date="2019-03" db="EMBL/GenBank/DDBJ databases">
        <title>Genomic Encyclopedia of Type Strains, Phase IV (KMG-IV): sequencing the most valuable type-strain genomes for metagenomic binning, comparative biology and taxonomic classification.</title>
        <authorList>
            <person name="Goeker M."/>
        </authorList>
    </citation>
    <scope>NUCLEOTIDE SEQUENCE [LARGE SCALE GENOMIC DNA]</scope>
    <source>
        <strain evidence="1 2">DSM 21667</strain>
    </source>
</reference>
<accession>A0A4R6YUE4</accession>
<gene>
    <name evidence="1" type="ORF">DFR29_10928</name>
</gene>